<proteinExistence type="predicted"/>
<dbReference type="InterPro" id="IPR046349">
    <property type="entry name" value="C1-like_sf"/>
</dbReference>
<keyword evidence="2" id="KW-0677">Repeat</keyword>
<evidence type="ECO:0000313" key="6">
    <source>
        <dbReference type="Proteomes" id="UP001497457"/>
    </source>
</evidence>
<dbReference type="EMBL" id="OZ075118">
    <property type="protein sequence ID" value="CAL5085533.1"/>
    <property type="molecule type" value="Genomic_DNA"/>
</dbReference>
<dbReference type="InterPro" id="IPR004146">
    <property type="entry name" value="DC1"/>
</dbReference>
<name>A0ABC9G1G1_9POAL</name>
<keyword evidence="3" id="KW-0862">Zinc</keyword>
<accession>A0ABC9G1G1</accession>
<dbReference type="AlphaFoldDB" id="A0ABC9G1G1"/>
<keyword evidence="6" id="KW-1185">Reference proteome</keyword>
<dbReference type="Gene3D" id="3.30.60.20">
    <property type="match status" value="1"/>
</dbReference>
<dbReference type="SMART" id="SM00109">
    <property type="entry name" value="C1"/>
    <property type="match status" value="2"/>
</dbReference>
<evidence type="ECO:0000256" key="1">
    <source>
        <dbReference type="ARBA" id="ARBA00022723"/>
    </source>
</evidence>
<dbReference type="InterPro" id="IPR002219">
    <property type="entry name" value="PKC_DAG/PE"/>
</dbReference>
<dbReference type="Proteomes" id="UP001497457">
    <property type="component" value="Chromosome 8b"/>
</dbReference>
<organism evidence="5 6">
    <name type="scientific">Urochloa decumbens</name>
    <dbReference type="NCBI Taxonomy" id="240449"/>
    <lineage>
        <taxon>Eukaryota</taxon>
        <taxon>Viridiplantae</taxon>
        <taxon>Streptophyta</taxon>
        <taxon>Embryophyta</taxon>
        <taxon>Tracheophyta</taxon>
        <taxon>Spermatophyta</taxon>
        <taxon>Magnoliopsida</taxon>
        <taxon>Liliopsida</taxon>
        <taxon>Poales</taxon>
        <taxon>Poaceae</taxon>
        <taxon>PACMAD clade</taxon>
        <taxon>Panicoideae</taxon>
        <taxon>Panicodae</taxon>
        <taxon>Paniceae</taxon>
        <taxon>Melinidinae</taxon>
        <taxon>Urochloa</taxon>
    </lineage>
</organism>
<evidence type="ECO:0000259" key="4">
    <source>
        <dbReference type="PROSITE" id="PS50081"/>
    </source>
</evidence>
<reference evidence="6" key="1">
    <citation type="submission" date="2024-06" db="EMBL/GenBank/DDBJ databases">
        <authorList>
            <person name="Ryan C."/>
        </authorList>
    </citation>
    <scope>NUCLEOTIDE SEQUENCE [LARGE SCALE GENOMIC DNA]</scope>
</reference>
<evidence type="ECO:0000313" key="5">
    <source>
        <dbReference type="EMBL" id="CAL5085533.1"/>
    </source>
</evidence>
<dbReference type="PROSITE" id="PS50081">
    <property type="entry name" value="ZF_DAG_PE_2"/>
    <property type="match status" value="1"/>
</dbReference>
<dbReference type="SUPFAM" id="SSF57889">
    <property type="entry name" value="Cysteine-rich domain"/>
    <property type="match status" value="2"/>
</dbReference>
<feature type="domain" description="Phorbol-ester/DAG-type" evidence="4">
    <location>
        <begin position="12"/>
        <end position="63"/>
    </location>
</feature>
<keyword evidence="1" id="KW-0479">Metal-binding</keyword>
<dbReference type="PANTHER" id="PTHR47841">
    <property type="entry name" value="DIACYLGLYCEROL KINASE THETA-LIKE-RELATED"/>
    <property type="match status" value="1"/>
</dbReference>
<gene>
    <name evidence="5" type="ORF">URODEC1_LOCUS111116</name>
</gene>
<protein>
    <recommendedName>
        <fullName evidence="4">Phorbol-ester/DAG-type domain-containing protein</fullName>
    </recommendedName>
</protein>
<dbReference type="Pfam" id="PF03107">
    <property type="entry name" value="C1_2"/>
    <property type="match status" value="2"/>
</dbReference>
<reference evidence="5 6" key="2">
    <citation type="submission" date="2024-10" db="EMBL/GenBank/DDBJ databases">
        <authorList>
            <person name="Ryan C."/>
        </authorList>
    </citation>
    <scope>NUCLEOTIDE SEQUENCE [LARGE SCALE GENOMIC DNA]</scope>
</reference>
<evidence type="ECO:0000256" key="3">
    <source>
        <dbReference type="ARBA" id="ARBA00022833"/>
    </source>
</evidence>
<dbReference type="PANTHER" id="PTHR47841:SF2">
    <property type="entry name" value="OS07G0609800 PROTEIN"/>
    <property type="match status" value="1"/>
</dbReference>
<sequence length="265" mass="28988">MASHRRNHFVDPHHELHKTWYGREDSHTCDICQIKLAGLVGYSCHACNIDVHQQCADSFTESISFFLHPPHSSLKLRRILPSDPPRRCNLCRWPCPRGTFAYRCTECGFDVHPLCSILPARFPSPSHPGHDLCMVSSQSPGYCSACHHSIDSCEYVCSCSSLRLHILCATNAPAGAAQRSYGPVIPGYNPANQGSYYGLVTPAYNPAIIQGSYYYGGPAITGNNYNTGSGHQSFLTAIAKFLLKTGIHVGLSEVLSAALSDAFNN</sequence>
<dbReference type="GO" id="GO:0046872">
    <property type="term" value="F:metal ion binding"/>
    <property type="evidence" value="ECO:0007669"/>
    <property type="project" value="UniProtKB-KW"/>
</dbReference>
<evidence type="ECO:0000256" key="2">
    <source>
        <dbReference type="ARBA" id="ARBA00022737"/>
    </source>
</evidence>